<dbReference type="PANTHER" id="PTHR43135">
    <property type="entry name" value="ALPHA-D-RIBOSE 1-METHYLPHOSPHONATE 5-TRIPHOSPHATE DIPHOSPHATASE"/>
    <property type="match status" value="1"/>
</dbReference>
<dbReference type="CDD" id="cd01299">
    <property type="entry name" value="Met_dep_hydrolase_A"/>
    <property type="match status" value="1"/>
</dbReference>
<organism evidence="2 3">
    <name type="scientific">Halioglobus maricola</name>
    <dbReference type="NCBI Taxonomy" id="2601894"/>
    <lineage>
        <taxon>Bacteria</taxon>
        <taxon>Pseudomonadati</taxon>
        <taxon>Pseudomonadota</taxon>
        <taxon>Gammaproteobacteria</taxon>
        <taxon>Cellvibrionales</taxon>
        <taxon>Halieaceae</taxon>
        <taxon>Halioglobus</taxon>
    </lineage>
</organism>
<proteinExistence type="predicted"/>
<dbReference type="AlphaFoldDB" id="A0A5P9NNN5"/>
<dbReference type="EMBL" id="CP036422">
    <property type="protein sequence ID" value="QFU77397.1"/>
    <property type="molecule type" value="Genomic_DNA"/>
</dbReference>
<evidence type="ECO:0000313" key="3">
    <source>
        <dbReference type="Proteomes" id="UP000326287"/>
    </source>
</evidence>
<dbReference type="InterPro" id="IPR006680">
    <property type="entry name" value="Amidohydro-rel"/>
</dbReference>
<dbReference type="OrthoDB" id="5734927at2"/>
<keyword evidence="2" id="KW-0378">Hydrolase</keyword>
<sequence length="462" mass="50300">MRKVPMYGVCVRALRFDRARGFAAAIALLAAALGMLQIKAHAEDEQQILISNVRVFDGENTHLVDADVLVQGNMIVAFGSDLEVDSGAQRIDGGGRVLSPGFVDAHTHMSLIAPFDQLENEYTGIYVGAAAGQVAEEMLMRGFTTVRDAGGASIGVQRAIDDGWFAGPRVFSSGAFLTQTSGHLDMRDRTNPHHHMGGEHSHAQRIGHFTAVDGEAEMLGAARQNFRNGATQLKLATNGGISANYSPLDIDQFTDAELGAAAHVAETFGSYFMVHAYYDEAVSRAIDFGARSIEHGHLMTEDVIKKMAKNDVYLVVEALMSNADAPPQFTADQREKFELAKSGFQEMIRLAKKHKLKIAFGSDVFLSREAYKLQAMEWLARAEIFSAPEIMLQATSIGAELIELSGPRNRYREGRLGVIQPGAYADLVLIDGEPLEDVSVLADPGKNLRLIMKDGVVYKNTL</sequence>
<dbReference type="SUPFAM" id="SSF51556">
    <property type="entry name" value="Metallo-dependent hydrolases"/>
    <property type="match status" value="1"/>
</dbReference>
<reference evidence="2 3" key="1">
    <citation type="submission" date="2019-02" db="EMBL/GenBank/DDBJ databases">
        <authorList>
            <person name="Li S.-H."/>
        </authorList>
    </citation>
    <scope>NUCLEOTIDE SEQUENCE [LARGE SCALE GENOMIC DNA]</scope>
    <source>
        <strain evidence="2 3">IMCC14385</strain>
    </source>
</reference>
<dbReference type="SUPFAM" id="SSF51338">
    <property type="entry name" value="Composite domain of metallo-dependent hydrolases"/>
    <property type="match status" value="1"/>
</dbReference>
<dbReference type="InterPro" id="IPR032466">
    <property type="entry name" value="Metal_Hydrolase"/>
</dbReference>
<dbReference type="Gene3D" id="3.20.20.140">
    <property type="entry name" value="Metal-dependent hydrolases"/>
    <property type="match status" value="1"/>
</dbReference>
<dbReference type="InterPro" id="IPR011059">
    <property type="entry name" value="Metal-dep_hydrolase_composite"/>
</dbReference>
<dbReference type="GO" id="GO:0016810">
    <property type="term" value="F:hydrolase activity, acting on carbon-nitrogen (but not peptide) bonds"/>
    <property type="evidence" value="ECO:0007669"/>
    <property type="project" value="InterPro"/>
</dbReference>
<evidence type="ECO:0000313" key="2">
    <source>
        <dbReference type="EMBL" id="QFU77397.1"/>
    </source>
</evidence>
<gene>
    <name evidence="2" type="ORF">EY643_17950</name>
</gene>
<dbReference type="Pfam" id="PF01979">
    <property type="entry name" value="Amidohydro_1"/>
    <property type="match status" value="1"/>
</dbReference>
<evidence type="ECO:0000259" key="1">
    <source>
        <dbReference type="Pfam" id="PF01979"/>
    </source>
</evidence>
<dbReference type="InterPro" id="IPR051781">
    <property type="entry name" value="Metallo-dep_Hydrolase"/>
</dbReference>
<dbReference type="Proteomes" id="UP000326287">
    <property type="component" value="Chromosome"/>
</dbReference>
<dbReference type="PANTHER" id="PTHR43135:SF3">
    <property type="entry name" value="ALPHA-D-RIBOSE 1-METHYLPHOSPHONATE 5-TRIPHOSPHATE DIPHOSPHATASE"/>
    <property type="match status" value="1"/>
</dbReference>
<protein>
    <submittedName>
        <fullName evidence="2">Amidohydrolase family protein</fullName>
    </submittedName>
</protein>
<dbReference type="InterPro" id="IPR057744">
    <property type="entry name" value="OTAase-like"/>
</dbReference>
<dbReference type="Gene3D" id="2.30.40.10">
    <property type="entry name" value="Urease, subunit C, domain 1"/>
    <property type="match status" value="1"/>
</dbReference>
<keyword evidence="3" id="KW-1185">Reference proteome</keyword>
<accession>A0A5P9NNN5</accession>
<name>A0A5P9NNN5_9GAMM</name>
<dbReference type="KEGG" id="halc:EY643_17950"/>
<feature type="domain" description="Amidohydrolase-related" evidence="1">
    <location>
        <begin position="98"/>
        <end position="455"/>
    </location>
</feature>